<keyword evidence="1" id="KW-0472">Membrane</keyword>
<reference evidence="2" key="1">
    <citation type="submission" date="2019-12" db="EMBL/GenBank/DDBJ databases">
        <title>Genome sequencing and annotation of Brassica cretica.</title>
        <authorList>
            <person name="Studholme D.J."/>
            <person name="Sarris P."/>
        </authorList>
    </citation>
    <scope>NUCLEOTIDE SEQUENCE</scope>
    <source>
        <strain evidence="2">PFS-109/04</strain>
        <tissue evidence="2">Leaf</tissue>
    </source>
</reference>
<feature type="transmembrane region" description="Helical" evidence="1">
    <location>
        <begin position="111"/>
        <end position="132"/>
    </location>
</feature>
<dbReference type="AlphaFoldDB" id="A0A8S9Q7M0"/>
<keyword evidence="1" id="KW-0812">Transmembrane</keyword>
<organism evidence="2 3">
    <name type="scientific">Brassica cretica</name>
    <name type="common">Mustard</name>
    <dbReference type="NCBI Taxonomy" id="69181"/>
    <lineage>
        <taxon>Eukaryota</taxon>
        <taxon>Viridiplantae</taxon>
        <taxon>Streptophyta</taxon>
        <taxon>Embryophyta</taxon>
        <taxon>Tracheophyta</taxon>
        <taxon>Spermatophyta</taxon>
        <taxon>Magnoliopsida</taxon>
        <taxon>eudicotyledons</taxon>
        <taxon>Gunneridae</taxon>
        <taxon>Pentapetalae</taxon>
        <taxon>rosids</taxon>
        <taxon>malvids</taxon>
        <taxon>Brassicales</taxon>
        <taxon>Brassicaceae</taxon>
        <taxon>Brassiceae</taxon>
        <taxon>Brassica</taxon>
    </lineage>
</organism>
<evidence type="ECO:0000313" key="3">
    <source>
        <dbReference type="Proteomes" id="UP000712600"/>
    </source>
</evidence>
<dbReference type="Proteomes" id="UP000712600">
    <property type="component" value="Unassembled WGS sequence"/>
</dbReference>
<evidence type="ECO:0000256" key="1">
    <source>
        <dbReference type="SAM" id="Phobius"/>
    </source>
</evidence>
<gene>
    <name evidence="2" type="ORF">F2Q69_00049454</name>
</gene>
<name>A0A8S9Q7M0_BRACR</name>
<sequence length="182" mass="20329">MSSSSLFSIDADFDLLELSHIRCLRPPRALSLSDEAFLFMKCGFWLNSLQISETFSSKDKHFRVCYVYDVNRWFSFVVQSDYPDQESKPERERNVALLSSLSGCDWLIGEFALSLVCVGLFALTLLVAILGISAKLSIISPLVSGSLVSDPLKLTLSSLDRLRLSLSRVLRSQAPSSQTILR</sequence>
<accession>A0A8S9Q7M0</accession>
<evidence type="ECO:0000313" key="2">
    <source>
        <dbReference type="EMBL" id="KAF3526646.1"/>
    </source>
</evidence>
<protein>
    <submittedName>
        <fullName evidence="2">Uncharacterized protein</fullName>
    </submittedName>
</protein>
<dbReference type="EMBL" id="QGKX02001347">
    <property type="protein sequence ID" value="KAF3526646.1"/>
    <property type="molecule type" value="Genomic_DNA"/>
</dbReference>
<comment type="caution">
    <text evidence="2">The sequence shown here is derived from an EMBL/GenBank/DDBJ whole genome shotgun (WGS) entry which is preliminary data.</text>
</comment>
<keyword evidence="1" id="KW-1133">Transmembrane helix</keyword>
<proteinExistence type="predicted"/>